<dbReference type="GO" id="GO:0022857">
    <property type="term" value="F:transmembrane transporter activity"/>
    <property type="evidence" value="ECO:0007669"/>
    <property type="project" value="InterPro"/>
</dbReference>
<keyword evidence="3 6" id="KW-0812">Transmembrane</keyword>
<evidence type="ECO:0000256" key="6">
    <source>
        <dbReference type="SAM" id="Phobius"/>
    </source>
</evidence>
<dbReference type="AlphaFoldDB" id="A8AB85"/>
<name>A8AB85_IGNH4</name>
<evidence type="ECO:0000313" key="8">
    <source>
        <dbReference type="EMBL" id="ABU82187.1"/>
    </source>
</evidence>
<feature type="transmembrane region" description="Helical" evidence="6">
    <location>
        <begin position="69"/>
        <end position="87"/>
    </location>
</feature>
<dbReference type="HOGENOM" id="CLU_738906_0_0_2"/>
<evidence type="ECO:0000313" key="9">
    <source>
        <dbReference type="Proteomes" id="UP000000262"/>
    </source>
</evidence>
<feature type="transmembrane region" description="Helical" evidence="6">
    <location>
        <begin position="225"/>
        <end position="243"/>
    </location>
</feature>
<keyword evidence="9" id="KW-1185">Reference proteome</keyword>
<dbReference type="InterPro" id="IPR036259">
    <property type="entry name" value="MFS_trans_sf"/>
</dbReference>
<dbReference type="GO" id="GO:0005886">
    <property type="term" value="C:plasma membrane"/>
    <property type="evidence" value="ECO:0007669"/>
    <property type="project" value="UniProtKB-SubCell"/>
</dbReference>
<proteinExistence type="predicted"/>
<feature type="transmembrane region" description="Helical" evidence="6">
    <location>
        <begin position="342"/>
        <end position="362"/>
    </location>
</feature>
<dbReference type="Pfam" id="PF07690">
    <property type="entry name" value="MFS_1"/>
    <property type="match status" value="1"/>
</dbReference>
<dbReference type="PANTHER" id="PTHR43124">
    <property type="entry name" value="PURINE EFFLUX PUMP PBUE"/>
    <property type="match status" value="1"/>
</dbReference>
<dbReference type="PROSITE" id="PS50850">
    <property type="entry name" value="MFS"/>
    <property type="match status" value="1"/>
</dbReference>
<sequence>MEVLEELHRLALVLALPGVALLILLPLYIREMHGSSELIGLAASVGPLTFAALRLVGGVATDVFGRKSTFVFGIAVYSLGLLIMALAPNADVVALGGSMCGTGAMVAMTSAIVIVADVAPTPEAYGKLSSSLALGGTLGSVIPLTLINYFGLLGFRLSFFIYFLASVYALYLAKRLPETKPKETKVEFEWSWRWVLATAIGSLVAFSSGAVTPFFPVFIREQFGLSPVGVMIAYAPSAVAAIVSPRLAGRASPEAAAFAFDSLGSFGSLLITWRDPALSSLGFSFVTGAVGGSSVAQDAMVASSCKRSCGFMVGLYNSITQIFTGLASLWAGSVYSSCPQKVFFTASATFAAAATIALVAILKGRVGRNVWTGE</sequence>
<feature type="transmembrane region" description="Helical" evidence="6">
    <location>
        <begin position="93"/>
        <end position="116"/>
    </location>
</feature>
<dbReference type="InterPro" id="IPR020846">
    <property type="entry name" value="MFS_dom"/>
</dbReference>
<reference evidence="8 9" key="1">
    <citation type="journal article" date="2008" name="Genome Biol.">
        <title>A genomic analysis of the archaeal system Ignicoccus hospitalis-Nanoarchaeum equitans.</title>
        <authorList>
            <person name="Podar M."/>
            <person name="Anderson I."/>
            <person name="Makarova K.S."/>
            <person name="Elkins J.G."/>
            <person name="Ivanova N."/>
            <person name="Wall M.A."/>
            <person name="Lykidis A."/>
            <person name="Mavromatis K."/>
            <person name="Sun H."/>
            <person name="Hudson M.E."/>
            <person name="Chen W."/>
            <person name="Deciu C."/>
            <person name="Hutchison D."/>
            <person name="Eads J.R."/>
            <person name="Anderson A."/>
            <person name="Fernandes F."/>
            <person name="Szeto E."/>
            <person name="Lapidus A."/>
            <person name="Kyrpides N.C."/>
            <person name="Saier M.H.Jr."/>
            <person name="Richardson P.M."/>
            <person name="Rachel R."/>
            <person name="Huber H."/>
            <person name="Eisen J.A."/>
            <person name="Koonin E.V."/>
            <person name="Keller M."/>
            <person name="Stetter K.O."/>
        </authorList>
    </citation>
    <scope>NUCLEOTIDE SEQUENCE [LARGE SCALE GENOMIC DNA]</scope>
    <source>
        <strain evidence="9">KIN4/I / DSM 18386 / JCM 14125</strain>
    </source>
</reference>
<feature type="transmembrane region" description="Helical" evidence="6">
    <location>
        <begin position="153"/>
        <end position="173"/>
    </location>
</feature>
<evidence type="ECO:0000256" key="1">
    <source>
        <dbReference type="ARBA" id="ARBA00004651"/>
    </source>
</evidence>
<dbReference type="KEGG" id="iho:Igni_1008"/>
<comment type="subcellular location">
    <subcellularLocation>
        <location evidence="1">Cell membrane</location>
        <topology evidence="1">Multi-pass membrane protein</topology>
    </subcellularLocation>
</comment>
<dbReference type="GeneID" id="5563020"/>
<evidence type="ECO:0000256" key="4">
    <source>
        <dbReference type="ARBA" id="ARBA00022989"/>
    </source>
</evidence>
<evidence type="ECO:0000256" key="3">
    <source>
        <dbReference type="ARBA" id="ARBA00022692"/>
    </source>
</evidence>
<dbReference type="PANTHER" id="PTHR43124:SF3">
    <property type="entry name" value="CHLORAMPHENICOL EFFLUX PUMP RV0191"/>
    <property type="match status" value="1"/>
</dbReference>
<feature type="domain" description="Major facilitator superfamily (MFS) profile" evidence="7">
    <location>
        <begin position="1"/>
        <end position="374"/>
    </location>
</feature>
<accession>A8AB85</accession>
<dbReference type="SUPFAM" id="SSF103473">
    <property type="entry name" value="MFS general substrate transporter"/>
    <property type="match status" value="1"/>
</dbReference>
<evidence type="ECO:0000259" key="7">
    <source>
        <dbReference type="PROSITE" id="PS50850"/>
    </source>
</evidence>
<keyword evidence="5 6" id="KW-0472">Membrane</keyword>
<gene>
    <name evidence="8" type="ordered locus">Igni_1008</name>
</gene>
<feature type="transmembrane region" description="Helical" evidence="6">
    <location>
        <begin position="308"/>
        <end position="330"/>
    </location>
</feature>
<dbReference type="InterPro" id="IPR011701">
    <property type="entry name" value="MFS"/>
</dbReference>
<dbReference type="EMBL" id="CP000816">
    <property type="protein sequence ID" value="ABU82187.1"/>
    <property type="molecule type" value="Genomic_DNA"/>
</dbReference>
<dbReference type="STRING" id="453591.Igni_1008"/>
<feature type="transmembrane region" description="Helical" evidence="6">
    <location>
        <begin position="35"/>
        <end position="57"/>
    </location>
</feature>
<dbReference type="Gene3D" id="1.20.1250.20">
    <property type="entry name" value="MFS general substrate transporter like domains"/>
    <property type="match status" value="1"/>
</dbReference>
<keyword evidence="2" id="KW-1003">Cell membrane</keyword>
<evidence type="ECO:0000256" key="5">
    <source>
        <dbReference type="ARBA" id="ARBA00023136"/>
    </source>
</evidence>
<protein>
    <submittedName>
        <fullName evidence="8">Major facilitator superfamily MFS_1</fullName>
    </submittedName>
</protein>
<dbReference type="InterPro" id="IPR050189">
    <property type="entry name" value="MFS_Efflux_Transporters"/>
</dbReference>
<dbReference type="OrthoDB" id="117970at2157"/>
<dbReference type="Proteomes" id="UP000000262">
    <property type="component" value="Chromosome"/>
</dbReference>
<evidence type="ECO:0000256" key="2">
    <source>
        <dbReference type="ARBA" id="ARBA00022475"/>
    </source>
</evidence>
<feature type="transmembrane region" description="Helical" evidence="6">
    <location>
        <begin position="194"/>
        <end position="219"/>
    </location>
</feature>
<dbReference type="PhylomeDB" id="A8AB85"/>
<dbReference type="eggNOG" id="arCOG00132">
    <property type="taxonomic scope" value="Archaea"/>
</dbReference>
<feature type="transmembrane region" description="Helical" evidence="6">
    <location>
        <begin position="7"/>
        <end position="29"/>
    </location>
</feature>
<feature type="transmembrane region" description="Helical" evidence="6">
    <location>
        <begin position="128"/>
        <end position="147"/>
    </location>
</feature>
<keyword evidence="4 6" id="KW-1133">Transmembrane helix</keyword>
<dbReference type="RefSeq" id="WP_012123151.1">
    <property type="nucleotide sequence ID" value="NC_009776.1"/>
</dbReference>
<organism evidence="8 9">
    <name type="scientific">Ignicoccus hospitalis (strain KIN4/I / DSM 18386 / JCM 14125)</name>
    <dbReference type="NCBI Taxonomy" id="453591"/>
    <lineage>
        <taxon>Archaea</taxon>
        <taxon>Thermoproteota</taxon>
        <taxon>Thermoprotei</taxon>
        <taxon>Desulfurococcales</taxon>
        <taxon>Desulfurococcaceae</taxon>
        <taxon>Ignicoccus</taxon>
    </lineage>
</organism>